<evidence type="ECO:0000313" key="2">
    <source>
        <dbReference type="Proteomes" id="UP000635996"/>
    </source>
</evidence>
<keyword evidence="2" id="KW-1185">Reference proteome</keyword>
<proteinExistence type="predicted"/>
<reference evidence="1 2" key="1">
    <citation type="submission" date="2020-03" db="EMBL/GenBank/DDBJ databases">
        <title>WGS of actinomycetes isolated from Thailand.</title>
        <authorList>
            <person name="Thawai C."/>
        </authorList>
    </citation>
    <scope>NUCLEOTIDE SEQUENCE [LARGE SCALE GENOMIC DNA]</scope>
    <source>
        <strain evidence="1 2">NBRC 13905</strain>
    </source>
</reference>
<comment type="caution">
    <text evidence="1">The sequence shown here is derived from an EMBL/GenBank/DDBJ whole genome shotgun (WGS) entry which is preliminary data.</text>
</comment>
<protein>
    <submittedName>
        <fullName evidence="1">Uncharacterized protein</fullName>
    </submittedName>
</protein>
<organism evidence="1 2">
    <name type="scientific">Streptomyces thermoviolaceus subsp. thermoviolaceus</name>
    <dbReference type="NCBI Taxonomy" id="66860"/>
    <lineage>
        <taxon>Bacteria</taxon>
        <taxon>Bacillati</taxon>
        <taxon>Actinomycetota</taxon>
        <taxon>Actinomycetes</taxon>
        <taxon>Kitasatosporales</taxon>
        <taxon>Streptomycetaceae</taxon>
        <taxon>Streptomyces</taxon>
    </lineage>
</organism>
<name>A0ABX0YY55_STRTL</name>
<accession>A0ABX0YY55</accession>
<dbReference type="EMBL" id="JAATEL010000064">
    <property type="protein sequence ID" value="NJP17561.1"/>
    <property type="molecule type" value="Genomic_DNA"/>
</dbReference>
<dbReference type="RefSeq" id="WP_168132499.1">
    <property type="nucleotide sequence ID" value="NZ_BMVZ01000037.1"/>
</dbReference>
<evidence type="ECO:0000313" key="1">
    <source>
        <dbReference type="EMBL" id="NJP17561.1"/>
    </source>
</evidence>
<gene>
    <name evidence="1" type="ORF">HCJ95_25690</name>
</gene>
<dbReference type="Proteomes" id="UP000635996">
    <property type="component" value="Unassembled WGS sequence"/>
</dbReference>
<sequence>MPDNVGSWKPGPRVTELLFVDFDGLTADPDDVISDGLDGGYRERTKALREVLRDPGEDPAGRFLACVALTRWGDPVGYETVVQGAGSPESVPWRGAAYDRLYGHDDTFGVLADAVGDSSDMVEERGTADQRLEAAASLLNVADRVPFDRHISSLLHQDVVAACPDVIKATVARGVVRLTEESPRHDLGLQLALLIEAVGRVDRSWSEEAACHLAAAHPGERALKELSANRDGLPLG</sequence>